<dbReference type="PANTHER" id="PTHR12993:SF29">
    <property type="entry name" value="BLR3841 PROTEIN"/>
    <property type="match status" value="1"/>
</dbReference>
<dbReference type="CDD" id="cd02440">
    <property type="entry name" value="AdoMet_MTases"/>
    <property type="match status" value="1"/>
</dbReference>
<gene>
    <name evidence="3" type="ORF">SAMN05216561_1115</name>
</gene>
<dbReference type="InterPro" id="IPR041698">
    <property type="entry name" value="Methyltransf_25"/>
</dbReference>
<dbReference type="InterPro" id="IPR024078">
    <property type="entry name" value="LmbE-like_dom_sf"/>
</dbReference>
<reference evidence="3 4" key="1">
    <citation type="submission" date="2016-10" db="EMBL/GenBank/DDBJ databases">
        <authorList>
            <person name="de Groot N.N."/>
        </authorList>
    </citation>
    <scope>NUCLEOTIDE SEQUENCE [LARGE SCALE GENOMIC DNA]</scope>
    <source>
        <strain evidence="3 4">CGMCC 1.11156</strain>
    </source>
</reference>
<feature type="domain" description="Methyltransferase" evidence="2">
    <location>
        <begin position="295"/>
        <end position="386"/>
    </location>
</feature>
<dbReference type="SUPFAM" id="SSF53335">
    <property type="entry name" value="S-adenosyl-L-methionine-dependent methyltransferases"/>
    <property type="match status" value="1"/>
</dbReference>
<dbReference type="GO" id="GO:0016811">
    <property type="term" value="F:hydrolase activity, acting on carbon-nitrogen (but not peptide) bonds, in linear amides"/>
    <property type="evidence" value="ECO:0007669"/>
    <property type="project" value="TreeGrafter"/>
</dbReference>
<dbReference type="Pfam" id="PF13649">
    <property type="entry name" value="Methyltransf_25"/>
    <property type="match status" value="1"/>
</dbReference>
<evidence type="ECO:0000259" key="2">
    <source>
        <dbReference type="Pfam" id="PF13649"/>
    </source>
</evidence>
<dbReference type="SUPFAM" id="SSF102588">
    <property type="entry name" value="LmbE-like"/>
    <property type="match status" value="1"/>
</dbReference>
<name>A0A1I3JSJ4_9ACTN</name>
<dbReference type="Gene3D" id="3.40.50.150">
    <property type="entry name" value="Vaccinia Virus protein VP39"/>
    <property type="match status" value="1"/>
</dbReference>
<dbReference type="Gene3D" id="3.40.50.10320">
    <property type="entry name" value="LmbE-like"/>
    <property type="match status" value="1"/>
</dbReference>
<evidence type="ECO:0000256" key="1">
    <source>
        <dbReference type="ARBA" id="ARBA00022833"/>
    </source>
</evidence>
<evidence type="ECO:0000313" key="3">
    <source>
        <dbReference type="EMBL" id="SFI62915.1"/>
    </source>
</evidence>
<organism evidence="3 4">
    <name type="scientific">Nocardioides psychrotolerans</name>
    <dbReference type="NCBI Taxonomy" id="1005945"/>
    <lineage>
        <taxon>Bacteria</taxon>
        <taxon>Bacillati</taxon>
        <taxon>Actinomycetota</taxon>
        <taxon>Actinomycetes</taxon>
        <taxon>Propionibacteriales</taxon>
        <taxon>Nocardioidaceae</taxon>
        <taxon>Nocardioides</taxon>
    </lineage>
</organism>
<keyword evidence="4" id="KW-1185">Reference proteome</keyword>
<dbReference type="InterPro" id="IPR003737">
    <property type="entry name" value="GlcNAc_PI_deacetylase-related"/>
</dbReference>
<proteinExistence type="predicted"/>
<dbReference type="RefSeq" id="WP_091114338.1">
    <property type="nucleotide sequence ID" value="NZ_BKAF01000013.1"/>
</dbReference>
<dbReference type="STRING" id="1005945.SAMN05216561_1115"/>
<dbReference type="GO" id="GO:0016137">
    <property type="term" value="P:glycoside metabolic process"/>
    <property type="evidence" value="ECO:0007669"/>
    <property type="project" value="UniProtKB-ARBA"/>
</dbReference>
<sequence length="444" mass="48317">MTDFTHDTPGTRAKEWQTHDRWQTLEPVDPWRDAPDRVVVLAAHPDDESLGAGGLMAEAARRGLQVDLLLLTDGEGSHPGSPTHPPELLARRRRTEGAAAARALGVTGDVVRLGLPDGDVATHHASVVRRVVAVLGDARRTLLVAPWRGDGHPDHEAAGHVAAAVAVRTGARLVEYPVWFWHWGTPDAAPWDLLGAVRLDEDARTRKEQAIAAHVTQVQRLSELPGDEVLLGEDLLEHFTGDVEVFVTQPATDPALDELHVRDADPWGTEVRWYEQRKRDLTLAALPRPTYGRALEVGCSRGSLTRALAARSEHVLALDSSPRAVELARAALADLATVEVRQAQVPGEWPAGEFDLVVVSEVAYFLSPVALEDLVERIRACLTPDGTVVLAHWRHPVEGWPLDGPHAHDVVRAADLRPELGSYSDRDVEIVVLGVEATLPDPTG</sequence>
<protein>
    <submittedName>
        <fullName evidence="3">N-acetylglucosaminyl deacetylase, LmbE family</fullName>
    </submittedName>
</protein>
<dbReference type="Pfam" id="PF02585">
    <property type="entry name" value="PIG-L"/>
    <property type="match status" value="1"/>
</dbReference>
<dbReference type="InterPro" id="IPR029063">
    <property type="entry name" value="SAM-dependent_MTases_sf"/>
</dbReference>
<dbReference type="Proteomes" id="UP000198649">
    <property type="component" value="Unassembled WGS sequence"/>
</dbReference>
<dbReference type="AlphaFoldDB" id="A0A1I3JSJ4"/>
<accession>A0A1I3JSJ4</accession>
<dbReference type="PANTHER" id="PTHR12993">
    <property type="entry name" value="N-ACETYLGLUCOSAMINYL-PHOSPHATIDYLINOSITOL DE-N-ACETYLASE-RELATED"/>
    <property type="match status" value="1"/>
</dbReference>
<keyword evidence="1" id="KW-0862">Zinc</keyword>
<evidence type="ECO:0000313" key="4">
    <source>
        <dbReference type="Proteomes" id="UP000198649"/>
    </source>
</evidence>
<dbReference type="OrthoDB" id="116799at2"/>
<dbReference type="EMBL" id="FOQG01000011">
    <property type="protein sequence ID" value="SFI62915.1"/>
    <property type="molecule type" value="Genomic_DNA"/>
</dbReference>